<dbReference type="PANTHER" id="PTHR47779:SF1">
    <property type="entry name" value="SYNTHASE (CCG-9), PUTATIVE (AFU_ORTHOLOGUE AFUA_3G12100)-RELATED"/>
    <property type="match status" value="1"/>
</dbReference>
<gene>
    <name evidence="10" type="ORF">AB675_9058</name>
</gene>
<feature type="domain" description="Glycosyl transferase family 1" evidence="8">
    <location>
        <begin position="448"/>
        <end position="617"/>
    </location>
</feature>
<evidence type="ECO:0000256" key="2">
    <source>
        <dbReference type="ARBA" id="ARBA00011738"/>
    </source>
</evidence>
<evidence type="ECO:0000256" key="7">
    <source>
        <dbReference type="SAM" id="MobiDB-lite"/>
    </source>
</evidence>
<dbReference type="OrthoDB" id="937291at2759"/>
<name>A0A0N1H6C4_9EURO</name>
<evidence type="ECO:0000313" key="10">
    <source>
        <dbReference type="EMBL" id="KPI41550.1"/>
    </source>
</evidence>
<comment type="subunit">
    <text evidence="2">Homodimer.</text>
</comment>
<dbReference type="Gene3D" id="3.40.50.2000">
    <property type="entry name" value="Glycogen Phosphorylase B"/>
    <property type="match status" value="2"/>
</dbReference>
<comment type="similarity">
    <text evidence="1">Belongs to the glycosyltransferase group 1 family. Glycosyltransferase 4 subfamily.</text>
</comment>
<feature type="compositionally biased region" description="Polar residues" evidence="7">
    <location>
        <begin position="1"/>
        <end position="27"/>
    </location>
</feature>
<dbReference type="GO" id="GO:0006006">
    <property type="term" value="P:glucose metabolic process"/>
    <property type="evidence" value="ECO:0007669"/>
    <property type="project" value="UniProtKB-KW"/>
</dbReference>
<dbReference type="VEuPathDB" id="FungiDB:AB675_9058"/>
<evidence type="ECO:0000256" key="4">
    <source>
        <dbReference type="ARBA" id="ARBA00022676"/>
    </source>
</evidence>
<proteinExistence type="inferred from homology"/>
<protein>
    <submittedName>
        <fullName evidence="10">Trehalose phosphorylase</fullName>
    </submittedName>
</protein>
<dbReference type="InterPro" id="IPR001296">
    <property type="entry name" value="Glyco_trans_1"/>
</dbReference>
<dbReference type="AlphaFoldDB" id="A0A0N1H6C4"/>
<evidence type="ECO:0000256" key="3">
    <source>
        <dbReference type="ARBA" id="ARBA00022526"/>
    </source>
</evidence>
<sequence length="625" mass="70297">MASSEAQHASGLQSPAFRKTSNVAESGNNRDGDGTNLEEVWMGLALSICDESDYAIGFALHDGTYCIDFKVDRLKWESSSEDKAAHITEHIIQSVDDYRKEHLVKIIGTGVELELDRAAPDLCSQLWHVLDIVPTLHQAALPEGADRCDVEMIDEVAEYVARESLQIFGPTKQPRLRLSFRNEVEVDHAGMCKIATLDDYEKSVRPRTWQAVKHYTGLMKEKKIRMVFFSATPQGGGVALMRHAIIRFLKLMGVQAEWFVPRPRPDIFRITKNNHNILQGVDTTTNVSEEKLQDIHDWVSSNATRFWLKKNGPLLPPDQGGADVIVVDDPQLPELVKIAKQQSPKRPVIFRSHIEVRDDLVEQQGSSAKKVWDNLWERIREADVFISHPVRSFVPPQVDMATVGWLPATTDWLDGLNKDLVKWDTQFYFHLLRQTCRQQGASELVWPQRPYIAQVARFDPSKGIPDVLKSYSRFRGMCSETNVPTENIPQLIVCGHGSVDDPDASRIYHASTDLIKENYDHLRDDIVLVRIGPSDQLLDAILSSASVVLQLSTREGFEVKISEALHKGKPVIASRTGGIPLQIEHGKSGYLVNRGDTDAVADRLAELLIQEDSKEKYATMSACQR</sequence>
<evidence type="ECO:0000313" key="11">
    <source>
        <dbReference type="Proteomes" id="UP000038010"/>
    </source>
</evidence>
<dbReference type="Pfam" id="PF00534">
    <property type="entry name" value="Glycos_transf_1"/>
    <property type="match status" value="1"/>
</dbReference>
<dbReference type="GeneID" id="28741441"/>
<dbReference type="EMBL" id="LFJN01000009">
    <property type="protein sequence ID" value="KPI41550.1"/>
    <property type="molecule type" value="Genomic_DNA"/>
</dbReference>
<dbReference type="Pfam" id="PF21269">
    <property type="entry name" value="TreT_GT1"/>
    <property type="match status" value="1"/>
</dbReference>
<comment type="caution">
    <text evidence="10">The sequence shown here is derived from an EMBL/GenBank/DDBJ whole genome shotgun (WGS) entry which is preliminary data.</text>
</comment>
<dbReference type="Proteomes" id="UP000038010">
    <property type="component" value="Unassembled WGS sequence"/>
</dbReference>
<feature type="domain" description="Trehalose synthase N-terminal" evidence="9">
    <location>
        <begin position="229"/>
        <end position="390"/>
    </location>
</feature>
<keyword evidence="11" id="KW-1185">Reference proteome</keyword>
<keyword evidence="3" id="KW-0313">Glucose metabolism</keyword>
<feature type="region of interest" description="Disordered" evidence="7">
    <location>
        <begin position="1"/>
        <end position="34"/>
    </location>
</feature>
<evidence type="ECO:0000256" key="1">
    <source>
        <dbReference type="ARBA" id="ARBA00009481"/>
    </source>
</evidence>
<evidence type="ECO:0000259" key="8">
    <source>
        <dbReference type="Pfam" id="PF00534"/>
    </source>
</evidence>
<evidence type="ECO:0000259" key="9">
    <source>
        <dbReference type="Pfam" id="PF21269"/>
    </source>
</evidence>
<dbReference type="RefSeq" id="XP_018001513.1">
    <property type="nucleotide sequence ID" value="XM_018149561.1"/>
</dbReference>
<accession>A0A0N1H6C4</accession>
<dbReference type="InterPro" id="IPR049438">
    <property type="entry name" value="TreT_GT1"/>
</dbReference>
<keyword evidence="6" id="KW-0119">Carbohydrate metabolism</keyword>
<dbReference type="InterPro" id="IPR052078">
    <property type="entry name" value="Trehalose_Metab_GTase"/>
</dbReference>
<reference evidence="10 11" key="1">
    <citation type="submission" date="2015-06" db="EMBL/GenBank/DDBJ databases">
        <title>Draft genome of the ant-associated black yeast Phialophora attae CBS 131958.</title>
        <authorList>
            <person name="Moreno L.F."/>
            <person name="Stielow B.J."/>
            <person name="de Hoog S."/>
            <person name="Vicente V.A."/>
            <person name="Weiss V.A."/>
            <person name="de Vries M."/>
            <person name="Cruz L.M."/>
            <person name="Souza E.M."/>
        </authorList>
    </citation>
    <scope>NUCLEOTIDE SEQUENCE [LARGE SCALE GENOMIC DNA]</scope>
    <source>
        <strain evidence="10 11">CBS 131958</strain>
    </source>
</reference>
<keyword evidence="4" id="KW-0328">Glycosyltransferase</keyword>
<evidence type="ECO:0000256" key="5">
    <source>
        <dbReference type="ARBA" id="ARBA00022679"/>
    </source>
</evidence>
<dbReference type="PANTHER" id="PTHR47779">
    <property type="entry name" value="SYNTHASE (CCG-9), PUTATIVE (AFU_ORTHOLOGUE AFUA_3G12100)-RELATED"/>
    <property type="match status" value="1"/>
</dbReference>
<evidence type="ECO:0000256" key="6">
    <source>
        <dbReference type="ARBA" id="ARBA00023277"/>
    </source>
</evidence>
<dbReference type="GO" id="GO:0016757">
    <property type="term" value="F:glycosyltransferase activity"/>
    <property type="evidence" value="ECO:0007669"/>
    <property type="project" value="UniProtKB-KW"/>
</dbReference>
<dbReference type="SUPFAM" id="SSF53756">
    <property type="entry name" value="UDP-Glycosyltransferase/glycogen phosphorylase"/>
    <property type="match status" value="1"/>
</dbReference>
<keyword evidence="5" id="KW-0808">Transferase</keyword>
<dbReference type="STRING" id="1664694.A0A0N1H6C4"/>
<organism evidence="10 11">
    <name type="scientific">Cyphellophora attinorum</name>
    <dbReference type="NCBI Taxonomy" id="1664694"/>
    <lineage>
        <taxon>Eukaryota</taxon>
        <taxon>Fungi</taxon>
        <taxon>Dikarya</taxon>
        <taxon>Ascomycota</taxon>
        <taxon>Pezizomycotina</taxon>
        <taxon>Eurotiomycetes</taxon>
        <taxon>Chaetothyriomycetidae</taxon>
        <taxon>Chaetothyriales</taxon>
        <taxon>Cyphellophoraceae</taxon>
        <taxon>Cyphellophora</taxon>
    </lineage>
</organism>